<keyword evidence="8" id="KW-1185">Reference proteome</keyword>
<proteinExistence type="predicted"/>
<dbReference type="AlphaFoldDB" id="A0A859DQG4"/>
<evidence type="ECO:0000256" key="3">
    <source>
        <dbReference type="ARBA" id="ARBA00023163"/>
    </source>
</evidence>
<dbReference type="InterPro" id="IPR036388">
    <property type="entry name" value="WH-like_DNA-bd_sf"/>
</dbReference>
<dbReference type="SMART" id="SM00420">
    <property type="entry name" value="HTH_DEOR"/>
    <property type="match status" value="1"/>
</dbReference>
<evidence type="ECO:0000256" key="1">
    <source>
        <dbReference type="ARBA" id="ARBA00023015"/>
    </source>
</evidence>
<dbReference type="SMART" id="SM01134">
    <property type="entry name" value="DeoRC"/>
    <property type="match status" value="1"/>
</dbReference>
<dbReference type="Pfam" id="PF08220">
    <property type="entry name" value="HTH_DeoR"/>
    <property type="match status" value="1"/>
</dbReference>
<keyword evidence="3" id="KW-0804">Transcription</keyword>
<dbReference type="RefSeq" id="WP_086034834.1">
    <property type="nucleotide sequence ID" value="NZ_CP046051.1"/>
</dbReference>
<dbReference type="PANTHER" id="PTHR30363:SF56">
    <property type="entry name" value="TRANSCRIPTIONAL REGULATOR, DEOR FAMILY"/>
    <property type="match status" value="1"/>
</dbReference>
<dbReference type="PROSITE" id="PS51000">
    <property type="entry name" value="HTH_DEOR_2"/>
    <property type="match status" value="1"/>
</dbReference>
<dbReference type="SUPFAM" id="SSF100950">
    <property type="entry name" value="NagB/RpiA/CoA transferase-like"/>
    <property type="match status" value="1"/>
</dbReference>
<protein>
    <submittedName>
        <fullName evidence="5">DeoR family transcriptional regulator</fullName>
    </submittedName>
</protein>
<reference evidence="7 8" key="1">
    <citation type="submission" date="2019-11" db="EMBL/GenBank/DDBJ databases">
        <authorList>
            <person name="Ren C."/>
            <person name="Wang H."/>
            <person name="Xu Y."/>
        </authorList>
    </citation>
    <scope>NUCLEOTIDE SEQUENCE [LARGE SCALE GENOMIC DNA]</scope>
    <source>
        <strain evidence="8">JNU-WLY1368</strain>
        <strain evidence="5 7">LBM 19010</strain>
    </source>
</reference>
<gene>
    <name evidence="5" type="ORF">GJQ69_00105</name>
    <name evidence="6" type="ORF">GKP14_04675</name>
</gene>
<evidence type="ECO:0000313" key="8">
    <source>
        <dbReference type="Proteomes" id="UP000509623"/>
    </source>
</evidence>
<dbReference type="InterPro" id="IPR014036">
    <property type="entry name" value="DeoR-like_C"/>
</dbReference>
<sequence length="252" mass="27427">MLTEERFSIILHMLQDKHSVTVQQLCDVLGASESTVRRDLQTLDTQGRLNRVHGGATLANNRFIAAEETMTTKEAQAVSQKADIGAAAAQLICPEDFAYIDAGSTTLQLVKCLSGSALHAVYVTNGIAHARILAQKGCRVYVLAGQVRPSTEAIVGAGAMANLQRYHFTKAFMGANGVTLGEGFTTPDVEEAELKNTALNRAMETWFLTDDSKFGKVYAAVICPLIEGSIFTNHLPNEKYRQYTLVKESDVK</sequence>
<feature type="domain" description="HTH deoR-type" evidence="4">
    <location>
        <begin position="3"/>
        <end position="58"/>
    </location>
</feature>
<evidence type="ECO:0000256" key="2">
    <source>
        <dbReference type="ARBA" id="ARBA00023125"/>
    </source>
</evidence>
<dbReference type="SUPFAM" id="SSF46785">
    <property type="entry name" value="Winged helix' DNA-binding domain"/>
    <property type="match status" value="1"/>
</dbReference>
<organism evidence="5 7">
    <name type="scientific">Caproicibacterium lactatifermentans</name>
    <dbReference type="NCBI Taxonomy" id="2666138"/>
    <lineage>
        <taxon>Bacteria</taxon>
        <taxon>Bacillati</taxon>
        <taxon>Bacillota</taxon>
        <taxon>Clostridia</taxon>
        <taxon>Eubacteriales</taxon>
        <taxon>Oscillospiraceae</taxon>
        <taxon>Caproicibacterium</taxon>
    </lineage>
</organism>
<dbReference type="KEGG" id="clf:GJQ69_00105"/>
<dbReference type="PRINTS" id="PR00037">
    <property type="entry name" value="HTHLACR"/>
</dbReference>
<dbReference type="PANTHER" id="PTHR30363">
    <property type="entry name" value="HTH-TYPE TRANSCRIPTIONAL REGULATOR SRLR-RELATED"/>
    <property type="match status" value="1"/>
</dbReference>
<dbReference type="InterPro" id="IPR036390">
    <property type="entry name" value="WH_DNA-bd_sf"/>
</dbReference>
<dbReference type="InterPro" id="IPR001034">
    <property type="entry name" value="DeoR_HTH"/>
</dbReference>
<evidence type="ECO:0000259" key="4">
    <source>
        <dbReference type="PROSITE" id="PS51000"/>
    </source>
</evidence>
<evidence type="ECO:0000313" key="7">
    <source>
        <dbReference type="Proteomes" id="UP000501316"/>
    </source>
</evidence>
<dbReference type="GO" id="GO:0003700">
    <property type="term" value="F:DNA-binding transcription factor activity"/>
    <property type="evidence" value="ECO:0007669"/>
    <property type="project" value="InterPro"/>
</dbReference>
<dbReference type="EMBL" id="CP046161">
    <property type="protein sequence ID" value="QKO30372.1"/>
    <property type="molecule type" value="Genomic_DNA"/>
</dbReference>
<dbReference type="InterPro" id="IPR018356">
    <property type="entry name" value="Tscrpt_reg_HTH_DeoR_CS"/>
</dbReference>
<keyword evidence="1" id="KW-0805">Transcription regulation</keyword>
<dbReference type="Proteomes" id="UP000509623">
    <property type="component" value="Chromosome"/>
</dbReference>
<dbReference type="InterPro" id="IPR037171">
    <property type="entry name" value="NagB/RpiA_transferase-like"/>
</dbReference>
<evidence type="ECO:0000313" key="5">
    <source>
        <dbReference type="EMBL" id="QKN23022.1"/>
    </source>
</evidence>
<dbReference type="Gene3D" id="3.40.50.1360">
    <property type="match status" value="1"/>
</dbReference>
<evidence type="ECO:0000313" key="6">
    <source>
        <dbReference type="EMBL" id="QKO30372.1"/>
    </source>
</evidence>
<reference evidence="6" key="3">
    <citation type="journal article" date="2022" name="Int. J. Syst. Evol. Microbiol.">
        <title>Caproicibacterium lactatifermentans sp. nov., isolated from pit clay used for the production of Chinese strong aroma-type liquor.</title>
        <authorList>
            <person name="Wang H."/>
            <person name="Gu Y."/>
            <person name="Zhao D."/>
            <person name="Qiao Z."/>
            <person name="Zheng J."/>
            <person name="Gao J."/>
            <person name="Ren C."/>
            <person name="Xu Y."/>
        </authorList>
    </citation>
    <scope>NUCLEOTIDE SEQUENCE</scope>
    <source>
        <strain evidence="6">JNU-WLY1368</strain>
    </source>
</reference>
<dbReference type="Gene3D" id="1.10.10.10">
    <property type="entry name" value="Winged helix-like DNA-binding domain superfamily/Winged helix DNA-binding domain"/>
    <property type="match status" value="1"/>
</dbReference>
<dbReference type="EMBL" id="CP046051">
    <property type="protein sequence ID" value="QKN23022.1"/>
    <property type="molecule type" value="Genomic_DNA"/>
</dbReference>
<dbReference type="GO" id="GO:0003677">
    <property type="term" value="F:DNA binding"/>
    <property type="evidence" value="ECO:0007669"/>
    <property type="project" value="UniProtKB-KW"/>
</dbReference>
<keyword evidence="2" id="KW-0238">DNA-binding</keyword>
<name>A0A859DQG4_9FIRM</name>
<dbReference type="Pfam" id="PF00455">
    <property type="entry name" value="DeoRC"/>
    <property type="match status" value="1"/>
</dbReference>
<dbReference type="PROSITE" id="PS00894">
    <property type="entry name" value="HTH_DEOR_1"/>
    <property type="match status" value="1"/>
</dbReference>
<dbReference type="InterPro" id="IPR050313">
    <property type="entry name" value="Carb_Metab_HTH_regulators"/>
</dbReference>
<dbReference type="Proteomes" id="UP000501316">
    <property type="component" value="Chromosome"/>
</dbReference>
<reference evidence="6" key="2">
    <citation type="journal article" date="2021" name="Appl. Environ. Microbiol.">
        <title>Adaptability of a Caproate-Producing Bacterium Contributes to Its Dominance in an Anaerobic Fermentation System.</title>
        <authorList>
            <person name="Wang H."/>
            <person name="Gu Y."/>
            <person name="Zhou W."/>
            <person name="Zhao D."/>
            <person name="Qiao Z."/>
            <person name="Zheng J."/>
            <person name="Gao J."/>
            <person name="Chen X."/>
            <person name="Ren C."/>
            <person name="Xu Y."/>
        </authorList>
    </citation>
    <scope>NUCLEOTIDE SEQUENCE</scope>
    <source>
        <strain evidence="6">JNU-WLY1368</strain>
    </source>
</reference>
<accession>A0A859DQG4</accession>